<keyword evidence="2" id="KW-1185">Reference proteome</keyword>
<name>A0AAV7QJC8_PLEWA</name>
<dbReference type="AlphaFoldDB" id="A0AAV7QJC8"/>
<comment type="caution">
    <text evidence="1">The sequence shown here is derived from an EMBL/GenBank/DDBJ whole genome shotgun (WGS) entry which is preliminary data.</text>
</comment>
<accession>A0AAV7QJC8</accession>
<dbReference type="Proteomes" id="UP001066276">
    <property type="component" value="Chromosome 6"/>
</dbReference>
<evidence type="ECO:0000313" key="1">
    <source>
        <dbReference type="EMBL" id="KAJ1138395.1"/>
    </source>
</evidence>
<sequence>MLDFWQPGQDEGLAGCDSPHVLGGHGDHAVHQQFGRLAGVQSLPVRVGAPVGHRAEGRVKPRVVYPTSWDAARQGTLGQSVDPVFDVRPSTSRGTGSNLEHIEEELFDYDEEVETPVASVPKGCVKEMPRVVQKVRYNRRVGMKDVEEGERGCGSFHYATDRVWAVCSYDSGSVAGNIQVGICSSGRFPLISFSIACGFEDGDPEVGVGSTLLWDTFVSDWCCHRSKTVG</sequence>
<dbReference type="EMBL" id="JANPWB010000010">
    <property type="protein sequence ID" value="KAJ1138395.1"/>
    <property type="molecule type" value="Genomic_DNA"/>
</dbReference>
<proteinExistence type="predicted"/>
<protein>
    <submittedName>
        <fullName evidence="1">Uncharacterized protein</fullName>
    </submittedName>
</protein>
<gene>
    <name evidence="1" type="ORF">NDU88_004781</name>
</gene>
<evidence type="ECO:0000313" key="2">
    <source>
        <dbReference type="Proteomes" id="UP001066276"/>
    </source>
</evidence>
<reference evidence="1" key="1">
    <citation type="journal article" date="2022" name="bioRxiv">
        <title>Sequencing and chromosome-scale assembly of the giantPleurodeles waltlgenome.</title>
        <authorList>
            <person name="Brown T."/>
            <person name="Elewa A."/>
            <person name="Iarovenko S."/>
            <person name="Subramanian E."/>
            <person name="Araus A.J."/>
            <person name="Petzold A."/>
            <person name="Susuki M."/>
            <person name="Suzuki K.-i.T."/>
            <person name="Hayashi T."/>
            <person name="Toyoda A."/>
            <person name="Oliveira C."/>
            <person name="Osipova E."/>
            <person name="Leigh N.D."/>
            <person name="Simon A."/>
            <person name="Yun M.H."/>
        </authorList>
    </citation>
    <scope>NUCLEOTIDE SEQUENCE</scope>
    <source>
        <strain evidence="1">20211129_DDA</strain>
        <tissue evidence="1">Liver</tissue>
    </source>
</reference>
<organism evidence="1 2">
    <name type="scientific">Pleurodeles waltl</name>
    <name type="common">Iberian ribbed newt</name>
    <dbReference type="NCBI Taxonomy" id="8319"/>
    <lineage>
        <taxon>Eukaryota</taxon>
        <taxon>Metazoa</taxon>
        <taxon>Chordata</taxon>
        <taxon>Craniata</taxon>
        <taxon>Vertebrata</taxon>
        <taxon>Euteleostomi</taxon>
        <taxon>Amphibia</taxon>
        <taxon>Batrachia</taxon>
        <taxon>Caudata</taxon>
        <taxon>Salamandroidea</taxon>
        <taxon>Salamandridae</taxon>
        <taxon>Pleurodelinae</taxon>
        <taxon>Pleurodeles</taxon>
    </lineage>
</organism>